<evidence type="ECO:0000256" key="2">
    <source>
        <dbReference type="ARBA" id="ARBA00022857"/>
    </source>
</evidence>
<dbReference type="Pfam" id="PF13561">
    <property type="entry name" value="adh_short_C2"/>
    <property type="match status" value="1"/>
</dbReference>
<comment type="similarity">
    <text evidence="1">Belongs to the short-chain dehydrogenases/reductases (SDR) family.</text>
</comment>
<dbReference type="AlphaFoldDB" id="A0A443HST7"/>
<evidence type="ECO:0000313" key="5">
    <source>
        <dbReference type="Proteomes" id="UP000283841"/>
    </source>
</evidence>
<dbReference type="PRINTS" id="PR00080">
    <property type="entry name" value="SDRFAMILY"/>
</dbReference>
<dbReference type="InterPro" id="IPR036291">
    <property type="entry name" value="NAD(P)-bd_dom_sf"/>
</dbReference>
<comment type="caution">
    <text evidence="4">The sequence shown here is derived from an EMBL/GenBank/DDBJ whole genome shotgun (WGS) entry which is preliminary data.</text>
</comment>
<dbReference type="GeneID" id="39597305"/>
<dbReference type="PANTHER" id="PTHR24321">
    <property type="entry name" value="DEHYDROGENASES, SHORT CHAIN"/>
    <property type="match status" value="1"/>
</dbReference>
<keyword evidence="2" id="KW-0521">NADP</keyword>
<dbReference type="SUPFAM" id="SSF51735">
    <property type="entry name" value="NAD(P)-binding Rossmann-fold domains"/>
    <property type="match status" value="1"/>
</dbReference>
<sequence>MLKELNAPKAKVFPVLEHKIAIVTGAAEGMGKATALLFAASGASVVLADINEQGAQDVAKEIEKAGGQAYAVKVDISDSENVQNLIQQTVAKFGRLDCAVNNAALTPDGAPLTDFDEAYFDKLISINLKGTALCNKYEIAQMRKQGTGGSIVNISSVVAYHAHPNMVAYTIAKHGIVGLTKQAASENGDANIRVNTVAPGAILTEMSAKAMITMGTDHTEYARQMSMLGRWAAPHEVAQASLWLCSDASSYVTATTLPVDAGSHTK</sequence>
<dbReference type="CDD" id="cd05233">
    <property type="entry name" value="SDR_c"/>
    <property type="match status" value="1"/>
</dbReference>
<organism evidence="4 5">
    <name type="scientific">Byssochlamys spectabilis</name>
    <name type="common">Paecilomyces variotii</name>
    <dbReference type="NCBI Taxonomy" id="264951"/>
    <lineage>
        <taxon>Eukaryota</taxon>
        <taxon>Fungi</taxon>
        <taxon>Dikarya</taxon>
        <taxon>Ascomycota</taxon>
        <taxon>Pezizomycotina</taxon>
        <taxon>Eurotiomycetes</taxon>
        <taxon>Eurotiomycetidae</taxon>
        <taxon>Eurotiales</taxon>
        <taxon>Thermoascaceae</taxon>
        <taxon>Paecilomyces</taxon>
    </lineage>
</organism>
<dbReference type="PRINTS" id="PR00081">
    <property type="entry name" value="GDHRDH"/>
</dbReference>
<dbReference type="InterPro" id="IPR020904">
    <property type="entry name" value="Sc_DH/Rdtase_CS"/>
</dbReference>
<keyword evidence="3" id="KW-0560">Oxidoreductase</keyword>
<dbReference type="GO" id="GO:0016491">
    <property type="term" value="F:oxidoreductase activity"/>
    <property type="evidence" value="ECO:0007669"/>
    <property type="project" value="UniProtKB-KW"/>
</dbReference>
<accession>A0A443HST7</accession>
<reference evidence="4 5" key="1">
    <citation type="journal article" date="2018" name="Front. Microbiol.">
        <title>Genomic and genetic insights into a cosmopolitan fungus, Paecilomyces variotii (Eurotiales).</title>
        <authorList>
            <person name="Urquhart A.S."/>
            <person name="Mondo S.J."/>
            <person name="Makela M.R."/>
            <person name="Hane J.K."/>
            <person name="Wiebenga A."/>
            <person name="He G."/>
            <person name="Mihaltcheva S."/>
            <person name="Pangilinan J."/>
            <person name="Lipzen A."/>
            <person name="Barry K."/>
            <person name="de Vries R.P."/>
            <person name="Grigoriev I.V."/>
            <person name="Idnurm A."/>
        </authorList>
    </citation>
    <scope>NUCLEOTIDE SEQUENCE [LARGE SCALE GENOMIC DNA]</scope>
    <source>
        <strain evidence="4 5">CBS 101075</strain>
    </source>
</reference>
<dbReference type="PROSITE" id="PS00061">
    <property type="entry name" value="ADH_SHORT"/>
    <property type="match status" value="1"/>
</dbReference>
<dbReference type="Gene3D" id="3.40.50.720">
    <property type="entry name" value="NAD(P)-binding Rossmann-like Domain"/>
    <property type="match status" value="1"/>
</dbReference>
<dbReference type="RefSeq" id="XP_028484465.1">
    <property type="nucleotide sequence ID" value="XM_028628028.1"/>
</dbReference>
<dbReference type="NCBIfam" id="NF005559">
    <property type="entry name" value="PRK07231.1"/>
    <property type="match status" value="1"/>
</dbReference>
<protein>
    <submittedName>
        <fullName evidence="4">Uncharacterized protein</fullName>
    </submittedName>
</protein>
<dbReference type="STRING" id="264951.A0A443HST7"/>
<evidence type="ECO:0000313" key="4">
    <source>
        <dbReference type="EMBL" id="RWQ94820.1"/>
    </source>
</evidence>
<gene>
    <name evidence="4" type="ORF">C8Q69DRAFT_404162</name>
</gene>
<dbReference type="PANTHER" id="PTHR24321:SF8">
    <property type="entry name" value="ESTRADIOL 17-BETA-DEHYDROGENASE 8-RELATED"/>
    <property type="match status" value="1"/>
</dbReference>
<evidence type="ECO:0000256" key="1">
    <source>
        <dbReference type="ARBA" id="ARBA00006484"/>
    </source>
</evidence>
<dbReference type="Proteomes" id="UP000283841">
    <property type="component" value="Unassembled WGS sequence"/>
</dbReference>
<name>A0A443HST7_BYSSP</name>
<dbReference type="EMBL" id="RCNU01000007">
    <property type="protein sequence ID" value="RWQ94820.1"/>
    <property type="molecule type" value="Genomic_DNA"/>
</dbReference>
<proteinExistence type="inferred from homology"/>
<evidence type="ECO:0000256" key="3">
    <source>
        <dbReference type="ARBA" id="ARBA00023002"/>
    </source>
</evidence>
<dbReference type="FunFam" id="3.40.50.720:FF:000084">
    <property type="entry name" value="Short-chain dehydrogenase reductase"/>
    <property type="match status" value="1"/>
</dbReference>
<dbReference type="VEuPathDB" id="FungiDB:C8Q69DRAFT_404162"/>
<dbReference type="InterPro" id="IPR002347">
    <property type="entry name" value="SDR_fam"/>
</dbReference>
<keyword evidence="5" id="KW-1185">Reference proteome</keyword>